<feature type="domain" description="Metallo-beta-lactamase" evidence="1">
    <location>
        <begin position="7"/>
        <end position="173"/>
    </location>
</feature>
<dbReference type="PANTHER" id="PTHR43546">
    <property type="entry name" value="UPF0173 METAL-DEPENDENT HYDROLASE MJ1163-RELATED"/>
    <property type="match status" value="1"/>
</dbReference>
<name>A0A930VIT3_9ACTN</name>
<comment type="caution">
    <text evidence="2">The sequence shown here is derived from an EMBL/GenBank/DDBJ whole genome shotgun (WGS) entry which is preliminary data.</text>
</comment>
<gene>
    <name evidence="2" type="ORF">ISU07_16305</name>
</gene>
<dbReference type="Gene3D" id="3.60.15.10">
    <property type="entry name" value="Ribonuclease Z/Hydroxyacylglutathione hydrolase-like"/>
    <property type="match status" value="1"/>
</dbReference>
<dbReference type="InterPro" id="IPR050114">
    <property type="entry name" value="UPF0173_UPF0282_UlaG_hydrolase"/>
</dbReference>
<dbReference type="EMBL" id="JADKPN010000010">
    <property type="protein sequence ID" value="MBF4764695.1"/>
    <property type="molecule type" value="Genomic_DNA"/>
</dbReference>
<evidence type="ECO:0000259" key="1">
    <source>
        <dbReference type="SMART" id="SM00849"/>
    </source>
</evidence>
<dbReference type="AlphaFoldDB" id="A0A930VIT3"/>
<evidence type="ECO:0000313" key="2">
    <source>
        <dbReference type="EMBL" id="MBF4764695.1"/>
    </source>
</evidence>
<evidence type="ECO:0000313" key="3">
    <source>
        <dbReference type="Proteomes" id="UP000640489"/>
    </source>
</evidence>
<proteinExistence type="predicted"/>
<reference evidence="2" key="1">
    <citation type="submission" date="2020-11" db="EMBL/GenBank/DDBJ databases">
        <title>Nocardioides sp. nov., isolated from Soil of Cynanchum wilfordii Hemsley rhizosphere.</title>
        <authorList>
            <person name="Lee J.-S."/>
            <person name="Suh M.K."/>
            <person name="Kim J.-S."/>
        </authorList>
    </citation>
    <scope>NUCLEOTIDE SEQUENCE</scope>
    <source>
        <strain evidence="2">KCTC 19275</strain>
    </source>
</reference>
<dbReference type="SUPFAM" id="SSF56281">
    <property type="entry name" value="Metallo-hydrolase/oxidoreductase"/>
    <property type="match status" value="1"/>
</dbReference>
<keyword evidence="3" id="KW-1185">Reference proteome</keyword>
<dbReference type="PANTHER" id="PTHR43546:SF3">
    <property type="entry name" value="UPF0173 METAL-DEPENDENT HYDROLASE MJ1163"/>
    <property type="match status" value="1"/>
</dbReference>
<accession>A0A930VIT3</accession>
<sequence>MDITHLGHACVLVETPRARLLIDPGTLSSGFADLTNLDAVLVTHEHADHVDASVVVTLLRQNPRATLVVDEKTAAQFSQQALRIARPGDVLDLGERVEVLGGIHAPVWGDVPGCPNLAYLVGDGELFHPGDSFTLPGRDIATLAVPIDGPWLKLSEAVDYVRAVAPATYLPIHEGELTDVGKYVGMLASLSMI</sequence>
<dbReference type="InterPro" id="IPR036866">
    <property type="entry name" value="RibonucZ/Hydroxyglut_hydro"/>
</dbReference>
<dbReference type="Pfam" id="PF13483">
    <property type="entry name" value="Lactamase_B_3"/>
    <property type="match status" value="1"/>
</dbReference>
<protein>
    <submittedName>
        <fullName evidence="2">MBL fold metallo-hydrolase</fullName>
    </submittedName>
</protein>
<organism evidence="2 3">
    <name type="scientific">Nocardioides islandensis</name>
    <dbReference type="NCBI Taxonomy" id="433663"/>
    <lineage>
        <taxon>Bacteria</taxon>
        <taxon>Bacillati</taxon>
        <taxon>Actinomycetota</taxon>
        <taxon>Actinomycetes</taxon>
        <taxon>Propionibacteriales</taxon>
        <taxon>Nocardioidaceae</taxon>
        <taxon>Nocardioides</taxon>
    </lineage>
</organism>
<dbReference type="RefSeq" id="WP_194707877.1">
    <property type="nucleotide sequence ID" value="NZ_JADKPN010000010.1"/>
</dbReference>
<dbReference type="InterPro" id="IPR001279">
    <property type="entry name" value="Metallo-B-lactamas"/>
</dbReference>
<dbReference type="SMART" id="SM00849">
    <property type="entry name" value="Lactamase_B"/>
    <property type="match status" value="1"/>
</dbReference>
<dbReference type="Proteomes" id="UP000640489">
    <property type="component" value="Unassembled WGS sequence"/>
</dbReference>